<evidence type="ECO:0000313" key="5">
    <source>
        <dbReference type="Proteomes" id="UP000008022"/>
    </source>
</evidence>
<keyword evidence="2" id="KW-0812">Transmembrane</keyword>
<dbReference type="Gramene" id="ORUFI07G01240.1">
    <property type="protein sequence ID" value="ORUFI07G01240.1"/>
    <property type="gene ID" value="ORUFI07G01240"/>
</dbReference>
<dbReference type="CDD" id="cd22160">
    <property type="entry name" value="F-box_AtFBL13-like"/>
    <property type="match status" value="1"/>
</dbReference>
<evidence type="ECO:0000256" key="1">
    <source>
        <dbReference type="SAM" id="MobiDB-lite"/>
    </source>
</evidence>
<dbReference type="STRING" id="4529.A0A0E0Q3F9"/>
<dbReference type="InterPro" id="IPR055411">
    <property type="entry name" value="LRR_FXL15/At3g58940/PEG3-like"/>
</dbReference>
<accession>A0A0E0Q3F9</accession>
<dbReference type="PANTHER" id="PTHR34709">
    <property type="entry name" value="OS10G0396666 PROTEIN"/>
    <property type="match status" value="1"/>
</dbReference>
<protein>
    <recommendedName>
        <fullName evidence="3">F-box domain-containing protein</fullName>
    </recommendedName>
</protein>
<dbReference type="SUPFAM" id="SSF81383">
    <property type="entry name" value="F-box domain"/>
    <property type="match status" value="2"/>
</dbReference>
<proteinExistence type="predicted"/>
<evidence type="ECO:0000259" key="3">
    <source>
        <dbReference type="SMART" id="SM00256"/>
    </source>
</evidence>
<organism evidence="4 5">
    <name type="scientific">Oryza rufipogon</name>
    <name type="common">Brownbeard rice</name>
    <name type="synonym">Asian wild rice</name>
    <dbReference type="NCBI Taxonomy" id="4529"/>
    <lineage>
        <taxon>Eukaryota</taxon>
        <taxon>Viridiplantae</taxon>
        <taxon>Streptophyta</taxon>
        <taxon>Embryophyta</taxon>
        <taxon>Tracheophyta</taxon>
        <taxon>Spermatophyta</taxon>
        <taxon>Magnoliopsida</taxon>
        <taxon>Liliopsida</taxon>
        <taxon>Poales</taxon>
        <taxon>Poaceae</taxon>
        <taxon>BOP clade</taxon>
        <taxon>Oryzoideae</taxon>
        <taxon>Oryzeae</taxon>
        <taxon>Oryzinae</taxon>
        <taxon>Oryza</taxon>
    </lineage>
</organism>
<dbReference type="Proteomes" id="UP000008022">
    <property type="component" value="Unassembled WGS sequence"/>
</dbReference>
<dbReference type="InterPro" id="IPR036047">
    <property type="entry name" value="F-box-like_dom_sf"/>
</dbReference>
<dbReference type="InterPro" id="IPR001810">
    <property type="entry name" value="F-box_dom"/>
</dbReference>
<reference evidence="4" key="2">
    <citation type="submission" date="2015-06" db="UniProtKB">
        <authorList>
            <consortium name="EnsemblPlants"/>
        </authorList>
    </citation>
    <scope>IDENTIFICATION</scope>
</reference>
<sequence length="1072" mass="118006">MEDGDGEEGAAKRTKLSAGDGGGGGGGGEDRLSALPDDLLVQVLLRVGGTTAAARTSVLSRRWRSLWCLLPELDFVPEADGGSIRAALAAHEPPSLRHLLVAAQDAAPHGMAEWLPVAARRLAGDLLLFNLAPKRDAKDDDDEEEGKDESPFLELPCFGSATKLSLDLGFLPLAVPVSGVFARLTDLSLDSVRFHGPCEFGDAASSRRFPSLKNLNIRNTQGLSNFIIHSDSLLQLDLRSVRGLKQLNVVAPALQVLSVFFCFADTQARSQPVADIAAPQLETLQWEDAFDPSSVEFGEMANLRCLGTYFFLVYGLEDFKNNRDCLRLLKRFQRDAISRLTLTLAFLPKDLRDFEYLMENMTMLPDIVSLNLNVLANGHAIGPSLFHVLRMCTSVRRLKLVTHISLDLEAQAVCSSDCVCDLPPNWKTEELLLKFLHEVEINNFRGTGHEIALVKRLFSWAVVLKDMTINFYHSVPESTAKEADVFRILGPRTRNPPKSMEDGDGEEGAAKRAKLSAGDGGGGGGGGEDRLSALPDDLLVQILLRVGTRAAARTSVLSRRWRSLWCLLPELDFVSIADARAIRAALAYHGAPPLRLLLVSAVGATAGSVAEWLPLAARRLSGYLGLLNVVPKTRRDEDQEGAAAGEVLELPCFGSAANLALDLGFIAVAMPRSGVFSRLTLLSLDNVRFHRPCDLGDAVSSPRSPSLKRLTIQNAHGLSNLSIHSESLQQIRLGGLKGLKQLNVVAPALGALYVISCFSDPLGMSQPVADISAPQLETLHWEDAFDPSSVRFGNMANLKCLGTHFYLAFGQEDFGHNGDCLRLLQRFQFDALDRLSLTLAYMSELNDLENEYLMEEMTMLPDIMFLGLTVLASGHAIGPSVFHVLRMSTSIRRLELATDIYSSNPQMGLAEFELSHGYHTLLETQLGFRDDTDWQFVINFAIPEDLAHNYNFCERQPGNFRQVDVTTLICHSFQARPACSSSCTCDLPPNWKTEELKLAFLHEVEINNFRGTEHQIALVKQLFGWAATLKDMTINFCHSITESMARKVCQIFINIYMNAGNARMTYIMKRRK</sequence>
<keyword evidence="5" id="KW-1185">Reference proteome</keyword>
<feature type="region of interest" description="Disordered" evidence="1">
    <location>
        <begin position="491"/>
        <end position="527"/>
    </location>
</feature>
<feature type="domain" description="F-box" evidence="3">
    <location>
        <begin position="35"/>
        <end position="75"/>
    </location>
</feature>
<reference evidence="5" key="1">
    <citation type="submission" date="2013-06" db="EMBL/GenBank/DDBJ databases">
        <authorList>
            <person name="Zhao Q."/>
        </authorList>
    </citation>
    <scope>NUCLEOTIDE SEQUENCE</scope>
    <source>
        <strain evidence="5">cv. W1943</strain>
    </source>
</reference>
<dbReference type="EnsemblPlants" id="ORUFI07G01240.1">
    <property type="protein sequence ID" value="ORUFI07G01240.1"/>
    <property type="gene ID" value="ORUFI07G01240"/>
</dbReference>
<dbReference type="InterPro" id="IPR055312">
    <property type="entry name" value="FBL15-like"/>
</dbReference>
<evidence type="ECO:0000256" key="2">
    <source>
        <dbReference type="SAM" id="Phobius"/>
    </source>
</evidence>
<dbReference type="SMART" id="SM00256">
    <property type="entry name" value="FBOX"/>
    <property type="match status" value="2"/>
</dbReference>
<feature type="region of interest" description="Disordered" evidence="1">
    <location>
        <begin position="1"/>
        <end position="31"/>
    </location>
</feature>
<feature type="transmembrane region" description="Helical" evidence="2">
    <location>
        <begin position="863"/>
        <end position="885"/>
    </location>
</feature>
<dbReference type="Pfam" id="PF24758">
    <property type="entry name" value="LRR_At5g56370"/>
    <property type="match status" value="1"/>
</dbReference>
<dbReference type="PANTHER" id="PTHR34709:SF61">
    <property type="entry name" value="OS07G0229100 PROTEIN"/>
    <property type="match status" value="1"/>
</dbReference>
<keyword evidence="2" id="KW-1133">Transmembrane helix</keyword>
<feature type="domain" description="F-box" evidence="3">
    <location>
        <begin position="534"/>
        <end position="573"/>
    </location>
</feature>
<dbReference type="OMA" id="YHTLLET"/>
<dbReference type="Pfam" id="PF00646">
    <property type="entry name" value="F-box"/>
    <property type="match status" value="2"/>
</dbReference>
<evidence type="ECO:0000313" key="4">
    <source>
        <dbReference type="EnsemblPlants" id="ORUFI07G01240.1"/>
    </source>
</evidence>
<name>A0A0E0Q3F9_ORYRU</name>
<dbReference type="eggNOG" id="ENOG502QWF7">
    <property type="taxonomic scope" value="Eukaryota"/>
</dbReference>
<keyword evidence="2" id="KW-0472">Membrane</keyword>
<dbReference type="AlphaFoldDB" id="A0A0E0Q3F9"/>
<dbReference type="InterPro" id="IPR053781">
    <property type="entry name" value="F-box_AtFBL13-like"/>
</dbReference>